<protein>
    <submittedName>
        <fullName evidence="1">Acyl dehydratase</fullName>
    </submittedName>
</protein>
<dbReference type="OrthoDB" id="9796589at2"/>
<reference evidence="2" key="1">
    <citation type="submission" date="2019-04" db="EMBL/GenBank/DDBJ databases">
        <title>Draft genome sequence of Pseudonocardiaceae bacterium SL3-2-4.</title>
        <authorList>
            <person name="Ningsih F."/>
            <person name="Yokota A."/>
            <person name="Sakai Y."/>
            <person name="Nanatani K."/>
            <person name="Yabe S."/>
            <person name="Oetari A."/>
            <person name="Sjamsuridzal W."/>
        </authorList>
    </citation>
    <scope>NUCLEOTIDE SEQUENCE [LARGE SCALE GENOMIC DNA]</scope>
    <source>
        <strain evidence="2">SL3-2-4</strain>
    </source>
</reference>
<comment type="caution">
    <text evidence="1">The sequence shown here is derived from an EMBL/GenBank/DDBJ whole genome shotgun (WGS) entry which is preliminary data.</text>
</comment>
<name>A0A4D4JAK6_9PSEU</name>
<dbReference type="AlphaFoldDB" id="A0A4D4JAK6"/>
<sequence>MTDHAVDGPYFDDLRVGQVFDQAPAVTLTTGQAAVHQMILGDRLRLPLDEPLSRTVLGDGTAMAHPGLVWDVAIGQSTVVTQRVVANLFYRGLAFHRAPVLGDTLHTRTEVVALRQNRSRPTGLAALRITTTDQQARPVLDFWRCAMLPMRRAGVDTGQHADLDAVGAPPAGAVLAGLAAGFDLDAFRRAVPTGRGVSPGAAWRITGGDVVSSAPELARLTLNLASVHHDAFAGPGGRLVYGGHTVGIAMSQLVRAIPDMVTVAGWHGCDHTGPVREGDTLYGAATVDEVEPLAGGGTLAHLRVRVRARTAGDPRDRDVLDWRPIALLA</sequence>
<dbReference type="Proteomes" id="UP000298860">
    <property type="component" value="Unassembled WGS sequence"/>
</dbReference>
<gene>
    <name evidence="1" type="ORF">GTS_33410</name>
</gene>
<dbReference type="PANTHER" id="PTHR43664:SF1">
    <property type="entry name" value="BETA-METHYLMALYL-COA DEHYDRATASE"/>
    <property type="match status" value="1"/>
</dbReference>
<evidence type="ECO:0000313" key="1">
    <source>
        <dbReference type="EMBL" id="GDY31708.1"/>
    </source>
</evidence>
<dbReference type="CDD" id="cd03451">
    <property type="entry name" value="FkbR2"/>
    <property type="match status" value="1"/>
</dbReference>
<dbReference type="RefSeq" id="WP_137814756.1">
    <property type="nucleotide sequence ID" value="NZ_BJFL01000016.1"/>
</dbReference>
<evidence type="ECO:0000313" key="2">
    <source>
        <dbReference type="Proteomes" id="UP000298860"/>
    </source>
</evidence>
<organism evidence="1 2">
    <name type="scientific">Gandjariella thermophila</name>
    <dbReference type="NCBI Taxonomy" id="1931992"/>
    <lineage>
        <taxon>Bacteria</taxon>
        <taxon>Bacillati</taxon>
        <taxon>Actinomycetota</taxon>
        <taxon>Actinomycetes</taxon>
        <taxon>Pseudonocardiales</taxon>
        <taxon>Pseudonocardiaceae</taxon>
        <taxon>Gandjariella</taxon>
    </lineage>
</organism>
<keyword evidence="2" id="KW-1185">Reference proteome</keyword>
<dbReference type="PANTHER" id="PTHR43664">
    <property type="entry name" value="MONOAMINE OXIDASE-RELATED"/>
    <property type="match status" value="1"/>
</dbReference>
<dbReference type="InterPro" id="IPR029069">
    <property type="entry name" value="HotDog_dom_sf"/>
</dbReference>
<proteinExistence type="predicted"/>
<accession>A0A4D4JAK6</accession>
<dbReference type="Gene3D" id="3.10.129.10">
    <property type="entry name" value="Hotdog Thioesterase"/>
    <property type="match status" value="2"/>
</dbReference>
<dbReference type="SUPFAM" id="SSF54637">
    <property type="entry name" value="Thioesterase/thiol ester dehydrase-isomerase"/>
    <property type="match status" value="2"/>
</dbReference>
<dbReference type="EMBL" id="BJFL01000016">
    <property type="protein sequence ID" value="GDY31708.1"/>
    <property type="molecule type" value="Genomic_DNA"/>
</dbReference>
<dbReference type="InterPro" id="IPR052342">
    <property type="entry name" value="MCH/BMMD"/>
</dbReference>